<dbReference type="Gene3D" id="2.160.20.10">
    <property type="entry name" value="Single-stranded right-handed beta-helix, Pectin lyase-like"/>
    <property type="match status" value="1"/>
</dbReference>
<feature type="chain" id="PRO_5043501409" evidence="3">
    <location>
        <begin position="23"/>
        <end position="1331"/>
    </location>
</feature>
<dbReference type="EMBL" id="CACRXK020007340">
    <property type="protein sequence ID" value="CAB4011996.1"/>
    <property type="molecule type" value="Genomic_DNA"/>
</dbReference>
<keyword evidence="5" id="KW-1185">Reference proteome</keyword>
<evidence type="ECO:0000256" key="3">
    <source>
        <dbReference type="SAM" id="SignalP"/>
    </source>
</evidence>
<name>A0A7D9IJK2_PARCT</name>
<feature type="transmembrane region" description="Helical" evidence="2">
    <location>
        <begin position="753"/>
        <end position="774"/>
    </location>
</feature>
<dbReference type="PANTHER" id="PTHR11319">
    <property type="entry name" value="G PROTEIN-COUPLED RECEPTOR-RELATED"/>
    <property type="match status" value="1"/>
</dbReference>
<dbReference type="OrthoDB" id="7780472at2759"/>
<reference evidence="4" key="1">
    <citation type="submission" date="2020-04" db="EMBL/GenBank/DDBJ databases">
        <authorList>
            <person name="Alioto T."/>
            <person name="Alioto T."/>
            <person name="Gomez Garrido J."/>
        </authorList>
    </citation>
    <scope>NUCLEOTIDE SEQUENCE</scope>
    <source>
        <strain evidence="4">A484AB</strain>
    </source>
</reference>
<feature type="compositionally biased region" description="Polar residues" evidence="1">
    <location>
        <begin position="962"/>
        <end position="974"/>
    </location>
</feature>
<comment type="caution">
    <text evidence="4">The sequence shown here is derived from an EMBL/GenBank/DDBJ whole genome shotgun (WGS) entry which is preliminary data.</text>
</comment>
<sequence>MLDLWLLAVVFLFFQGIQDVKTNSLFVSHRGDDLSSCGNWTTPCRTVRHAVKMSNDGDKIYIDYAQGRPYMECENVTRSTYSIELTKSVSFHGINGRAGLQCNKRYRTFFIIMSPGFNITRIKFFNLVISGSTVVTEIDKGAKMELVYENIFVRDNDYAIYSKHSTDCSILITNSSFENNFSSGIHLACSNLTAHITSSTFEFTPVSLANIANTPTSWQKTEILVRNTIFNGKNIHKCAALLAIKPFATIFNVTVTDSEFKNHFAVCISRHYRHFSTLFIFDLQHNSQLRTKTFIFLSNLLIEDNYNNVPALLLIAGYRNYTKVEVMIRDSIFRNNSLALWVSTNYLGRPPDSKSPTIIHENNTFVNNIYDLLKPNGAAAIYFGKGNNLVSSCRFLDNGPGQNPYIGVVKISEIATVTFLNSYFENRQTKVLSNQFFASGNRLVSFTGENTFNLVALKESQTVFVRIPSAMSSGVIMRKNFKILCPQGYKLYVQRQCTIIKTGIICNYINVRCEQCPTKTYTLERGKLIFNKSNDIQCQQCPRGGDCDSGLVTAKSNFWGYKTKMKVHFLQCPPGYCCDSEDCVTYDSCHGNRSGTLCGQCPDGMSESLFSTQCLSNTECSLNYFFILGTITLLALYLVFFLYHKEIVGILRTSLFSKRLSFSINNRNKQRNNVSTGGNTSSSSGMIKILFYYYQVCNLLRSSVGFSRKGKFIHNFENVISRVMNMILVNLPSFNCPFANLRPVPKAVILHSVGHSLLGLLFLLYLISKLFLIFRRSKSDSSRATTLQYIATTRSDQNDRATKSVLQRIASAFTYISLLMYASSTQLCLSLLHCVPVGDNQVLFLDGNVKCYQTFQYFLLGYMISSILPFCLVPVLGSYLLKFGRIGVKQFCAACIFPLPFCCYWLYLLLKGCRCGNQEIYNTIEQNDDAIRSEPANDETPRLGSEDITFTSSTDRNETNTRSESPVCTDSNEVSSTRSESAVCTDRNEATSTRSESAVLKVLLGPFRPHQAFICCPSSHIPWEGFLIFRRLVLIIVLTFVYDIQLRLFLALILCVAILIFHTIVYPFQRKSDNVLESFSLGTHVVLCGSTLIKALYYGEDYSSFSNRLPVLNVIENILIVAPLSVIMTIVVVSIAIKLVFGLKFCVSVVIRKLNTGASTTAAQALSANTAQTMEMKAVLIIAFLHLFHIIPDSNGQSGEINEQDYLIVIPRVFRGGTTVNIGINIFGNISCDVELKLYKNSFADPVVSRAKGHFRPNEEGRLELKVPKIDVDGVEATVCGVQTSRREISYVAPPPDTIFIQTDKPIYKPGQKVLIRIIYVNSELKPAGTK</sequence>
<evidence type="ECO:0000313" key="5">
    <source>
        <dbReference type="Proteomes" id="UP001152795"/>
    </source>
</evidence>
<feature type="transmembrane region" description="Helical" evidence="2">
    <location>
        <begin position="1118"/>
        <end position="1141"/>
    </location>
</feature>
<dbReference type="InterPro" id="IPR011050">
    <property type="entry name" value="Pectin_lyase_fold/virulence"/>
</dbReference>
<evidence type="ECO:0000256" key="1">
    <source>
        <dbReference type="SAM" id="MobiDB-lite"/>
    </source>
</evidence>
<feature type="non-terminal residue" evidence="4">
    <location>
        <position position="1331"/>
    </location>
</feature>
<keyword evidence="3" id="KW-0732">Signal</keyword>
<dbReference type="InterPro" id="IPR012334">
    <property type="entry name" value="Pectin_lyas_fold"/>
</dbReference>
<feature type="transmembrane region" description="Helical" evidence="2">
    <location>
        <begin position="719"/>
        <end position="741"/>
    </location>
</feature>
<evidence type="ECO:0000313" key="4">
    <source>
        <dbReference type="EMBL" id="CAB4011996.1"/>
    </source>
</evidence>
<proteinExistence type="predicted"/>
<keyword evidence="2" id="KW-1133">Transmembrane helix</keyword>
<feature type="signal peptide" evidence="3">
    <location>
        <begin position="1"/>
        <end position="22"/>
    </location>
</feature>
<feature type="transmembrane region" description="Helical" evidence="2">
    <location>
        <begin position="1048"/>
        <end position="1066"/>
    </location>
</feature>
<evidence type="ECO:0000256" key="2">
    <source>
        <dbReference type="SAM" id="Phobius"/>
    </source>
</evidence>
<dbReference type="SUPFAM" id="SSF51126">
    <property type="entry name" value="Pectin lyase-like"/>
    <property type="match status" value="1"/>
</dbReference>
<gene>
    <name evidence="4" type="ORF">PACLA_8A032646</name>
</gene>
<feature type="transmembrane region" description="Helical" evidence="2">
    <location>
        <begin position="855"/>
        <end position="879"/>
    </location>
</feature>
<dbReference type="PANTHER" id="PTHR11319:SF35">
    <property type="entry name" value="OUTER MEMBRANE PROTEIN PMPC-RELATED"/>
    <property type="match status" value="1"/>
</dbReference>
<feature type="transmembrane region" description="Helical" evidence="2">
    <location>
        <begin position="1078"/>
        <end position="1097"/>
    </location>
</feature>
<feature type="region of interest" description="Disordered" evidence="1">
    <location>
        <begin position="931"/>
        <end position="974"/>
    </location>
</feature>
<accession>A0A7D9IJK2</accession>
<dbReference type="Gene3D" id="2.60.40.1930">
    <property type="match status" value="2"/>
</dbReference>
<feature type="transmembrane region" description="Helical" evidence="2">
    <location>
        <begin position="891"/>
        <end position="910"/>
    </location>
</feature>
<keyword evidence="2" id="KW-0812">Transmembrane</keyword>
<organism evidence="4 5">
    <name type="scientific">Paramuricea clavata</name>
    <name type="common">Red gorgonian</name>
    <name type="synonym">Violescent sea-whip</name>
    <dbReference type="NCBI Taxonomy" id="317549"/>
    <lineage>
        <taxon>Eukaryota</taxon>
        <taxon>Metazoa</taxon>
        <taxon>Cnidaria</taxon>
        <taxon>Anthozoa</taxon>
        <taxon>Octocorallia</taxon>
        <taxon>Malacalcyonacea</taxon>
        <taxon>Plexauridae</taxon>
        <taxon>Paramuricea</taxon>
    </lineage>
</organism>
<keyword evidence="2" id="KW-0472">Membrane</keyword>
<feature type="transmembrane region" description="Helical" evidence="2">
    <location>
        <begin position="622"/>
        <end position="643"/>
    </location>
</feature>
<dbReference type="Proteomes" id="UP001152795">
    <property type="component" value="Unassembled WGS sequence"/>
</dbReference>
<protein>
    <submittedName>
        <fullName evidence="4">Uncharacterized protein</fullName>
    </submittedName>
</protein>